<gene>
    <name evidence="4" type="ORF">H1164_11490</name>
</gene>
<comment type="caution">
    <text evidence="4">The sequence shown here is derived from an EMBL/GenBank/DDBJ whole genome shotgun (WGS) entry which is preliminary data.</text>
</comment>
<dbReference type="GO" id="GO:0071770">
    <property type="term" value="P:DIM/DIP cell wall layer assembly"/>
    <property type="evidence" value="ECO:0007669"/>
    <property type="project" value="TreeGrafter"/>
</dbReference>
<feature type="domain" description="Malonyl-CoA:ACP transacylase (MAT)" evidence="3">
    <location>
        <begin position="4"/>
        <end position="297"/>
    </location>
</feature>
<dbReference type="RefSeq" id="WP_160173858.1">
    <property type="nucleotide sequence ID" value="NZ_JACEIP010000017.1"/>
</dbReference>
<evidence type="ECO:0000259" key="3">
    <source>
        <dbReference type="SMART" id="SM00827"/>
    </source>
</evidence>
<dbReference type="GO" id="GO:0005737">
    <property type="term" value="C:cytoplasm"/>
    <property type="evidence" value="ECO:0007669"/>
    <property type="project" value="TreeGrafter"/>
</dbReference>
<dbReference type="SUPFAM" id="SSF52151">
    <property type="entry name" value="FabD/lysophospholipase-like"/>
    <property type="match status" value="1"/>
</dbReference>
<dbReference type="GO" id="GO:0006633">
    <property type="term" value="P:fatty acid biosynthetic process"/>
    <property type="evidence" value="ECO:0007669"/>
    <property type="project" value="TreeGrafter"/>
</dbReference>
<evidence type="ECO:0000256" key="2">
    <source>
        <dbReference type="ARBA" id="ARBA00022553"/>
    </source>
</evidence>
<keyword evidence="4" id="KW-0808">Transferase</keyword>
<keyword evidence="5" id="KW-1185">Reference proteome</keyword>
<name>A0A7W1XBI0_9BACL</name>
<dbReference type="InterPro" id="IPR050091">
    <property type="entry name" value="PKS_NRPS_Biosynth_Enz"/>
</dbReference>
<reference evidence="4 5" key="1">
    <citation type="submission" date="2020-07" db="EMBL/GenBank/DDBJ databases">
        <authorList>
            <person name="Feng H."/>
        </authorList>
    </citation>
    <scope>NUCLEOTIDE SEQUENCE [LARGE SCALE GENOMIC DNA]</scope>
    <source>
        <strain evidence="5">s-11</strain>
    </source>
</reference>
<dbReference type="GO" id="GO:0005886">
    <property type="term" value="C:plasma membrane"/>
    <property type="evidence" value="ECO:0007669"/>
    <property type="project" value="TreeGrafter"/>
</dbReference>
<dbReference type="SUPFAM" id="SSF55048">
    <property type="entry name" value="Probable ACP-binding domain of malonyl-CoA ACP transacylase"/>
    <property type="match status" value="1"/>
</dbReference>
<sequence>MVFMFSGQGSQYFHMGKAFYDHEPEFREQMNRLDAVFQELSGNSLIRYLYDERRSKSDEFVDLFYTHPAIFMVEVATAHMLMSKGIRPQAVIGSSMGEYAAAVVAGALDAEDGLRCLFDQARLLKALSPPGGMIAVLTSPALYDEVPVIHHHAQLAAVNHQSHFVLAGNEEGLDVVERYLRMKDITHLRLPVTVPFHSAHIDAAGEAVRERLWQVTFRPPRIPFYSSVTGRRMPHLTANYFWDVLRQPIRFGEALNEAVAHGVTFIDLGPSGTLANLANAHFRTKRDLHVFSLLSPFTGHQKALEMLYARLLQP</sequence>
<dbReference type="PANTHER" id="PTHR43775">
    <property type="entry name" value="FATTY ACID SYNTHASE"/>
    <property type="match status" value="1"/>
</dbReference>
<dbReference type="Proteomes" id="UP000530514">
    <property type="component" value="Unassembled WGS sequence"/>
</dbReference>
<dbReference type="InterPro" id="IPR014043">
    <property type="entry name" value="Acyl_transferase_dom"/>
</dbReference>
<dbReference type="SMART" id="SM00827">
    <property type="entry name" value="PKS_AT"/>
    <property type="match status" value="1"/>
</dbReference>
<accession>A0A7W1XBI0</accession>
<evidence type="ECO:0000313" key="5">
    <source>
        <dbReference type="Proteomes" id="UP000530514"/>
    </source>
</evidence>
<dbReference type="EMBL" id="JACEIP010000017">
    <property type="protein sequence ID" value="MBA4543518.1"/>
    <property type="molecule type" value="Genomic_DNA"/>
</dbReference>
<keyword evidence="4" id="KW-0012">Acyltransferase</keyword>
<keyword evidence="1" id="KW-0596">Phosphopantetheine</keyword>
<proteinExistence type="predicted"/>
<organism evidence="4 5">
    <name type="scientific">Thermoactinomyces daqus</name>
    <dbReference type="NCBI Taxonomy" id="1329516"/>
    <lineage>
        <taxon>Bacteria</taxon>
        <taxon>Bacillati</taxon>
        <taxon>Bacillota</taxon>
        <taxon>Bacilli</taxon>
        <taxon>Bacillales</taxon>
        <taxon>Thermoactinomycetaceae</taxon>
        <taxon>Thermoactinomyces</taxon>
    </lineage>
</organism>
<dbReference type="OrthoDB" id="9765680at2"/>
<dbReference type="InterPro" id="IPR016035">
    <property type="entry name" value="Acyl_Trfase/lysoPLipase"/>
</dbReference>
<dbReference type="InterPro" id="IPR016036">
    <property type="entry name" value="Malonyl_transacylase_ACP-bd"/>
</dbReference>
<protein>
    <submittedName>
        <fullName evidence="4">Acyltransferase domain-containing protein</fullName>
    </submittedName>
</protein>
<dbReference type="Pfam" id="PF00698">
    <property type="entry name" value="Acyl_transf_1"/>
    <property type="match status" value="1"/>
</dbReference>
<dbReference type="Gene3D" id="3.40.366.10">
    <property type="entry name" value="Malonyl-Coenzyme A Acyl Carrier Protein, domain 2"/>
    <property type="match status" value="1"/>
</dbReference>
<evidence type="ECO:0000313" key="4">
    <source>
        <dbReference type="EMBL" id="MBA4543518.1"/>
    </source>
</evidence>
<keyword evidence="2" id="KW-0597">Phosphoprotein</keyword>
<dbReference type="Gene3D" id="3.30.70.250">
    <property type="entry name" value="Malonyl-CoA ACP transacylase, ACP-binding"/>
    <property type="match status" value="1"/>
</dbReference>
<dbReference type="AlphaFoldDB" id="A0A7W1XBI0"/>
<dbReference type="InterPro" id="IPR001227">
    <property type="entry name" value="Ac_transferase_dom_sf"/>
</dbReference>
<dbReference type="GO" id="GO:0004312">
    <property type="term" value="F:fatty acid synthase activity"/>
    <property type="evidence" value="ECO:0007669"/>
    <property type="project" value="TreeGrafter"/>
</dbReference>
<dbReference type="PANTHER" id="PTHR43775:SF37">
    <property type="entry name" value="SI:DKEY-61P9.11"/>
    <property type="match status" value="1"/>
</dbReference>
<evidence type="ECO:0000256" key="1">
    <source>
        <dbReference type="ARBA" id="ARBA00022450"/>
    </source>
</evidence>